<feature type="compositionally biased region" description="Pro residues" evidence="5">
    <location>
        <begin position="389"/>
        <end position="400"/>
    </location>
</feature>
<keyword evidence="4" id="KW-0863">Zinc-finger</keyword>
<dbReference type="EMBL" id="MRZV01002879">
    <property type="protein sequence ID" value="PIK32973.1"/>
    <property type="molecule type" value="Genomic_DNA"/>
</dbReference>
<dbReference type="PROSITE" id="PS50157">
    <property type="entry name" value="ZINC_FINGER_C2H2_2"/>
    <property type="match status" value="1"/>
</dbReference>
<dbReference type="PROSITE" id="PS00028">
    <property type="entry name" value="ZINC_FINGER_C2H2_1"/>
    <property type="match status" value="1"/>
</dbReference>
<dbReference type="GO" id="GO:0008270">
    <property type="term" value="F:zinc ion binding"/>
    <property type="evidence" value="ECO:0007669"/>
    <property type="project" value="UniProtKB-KW"/>
</dbReference>
<evidence type="ECO:0000313" key="7">
    <source>
        <dbReference type="EMBL" id="PIK32973.1"/>
    </source>
</evidence>
<feature type="compositionally biased region" description="Basic and acidic residues" evidence="5">
    <location>
        <begin position="427"/>
        <end position="447"/>
    </location>
</feature>
<name>A0A2G8JB58_STIJA</name>
<dbReference type="GO" id="GO:0006357">
    <property type="term" value="P:regulation of transcription by RNA polymerase II"/>
    <property type="evidence" value="ECO:0007669"/>
    <property type="project" value="TreeGrafter"/>
</dbReference>
<dbReference type="Gene3D" id="2.30.30.140">
    <property type="match status" value="2"/>
</dbReference>
<feature type="compositionally biased region" description="Basic residues" evidence="5">
    <location>
        <begin position="548"/>
        <end position="558"/>
    </location>
</feature>
<dbReference type="Pfam" id="PF02820">
    <property type="entry name" value="MBT"/>
    <property type="match status" value="1"/>
</dbReference>
<evidence type="ECO:0000256" key="4">
    <source>
        <dbReference type="PROSITE-ProRule" id="PRU00042"/>
    </source>
</evidence>
<dbReference type="InterPro" id="IPR043449">
    <property type="entry name" value="PHF20-like"/>
</dbReference>
<feature type="region of interest" description="Disordered" evidence="5">
    <location>
        <begin position="23"/>
        <end position="163"/>
    </location>
</feature>
<keyword evidence="3" id="KW-0539">Nucleus</keyword>
<dbReference type="PANTHER" id="PTHR15856:SF51">
    <property type="entry name" value="MBD-R2"/>
    <property type="match status" value="1"/>
</dbReference>
<dbReference type="SMART" id="SM00333">
    <property type="entry name" value="TUDOR"/>
    <property type="match status" value="2"/>
</dbReference>
<dbReference type="Proteomes" id="UP000230750">
    <property type="component" value="Unassembled WGS sequence"/>
</dbReference>
<keyword evidence="4" id="KW-0862">Zinc</keyword>
<keyword evidence="2" id="KW-0677">Repeat</keyword>
<dbReference type="InterPro" id="IPR016197">
    <property type="entry name" value="Chromo-like_dom_sf"/>
</dbReference>
<dbReference type="Gene3D" id="3.30.160.60">
    <property type="entry name" value="Classic Zinc Finger"/>
    <property type="match status" value="1"/>
</dbReference>
<evidence type="ECO:0000256" key="1">
    <source>
        <dbReference type="ARBA" id="ARBA00004123"/>
    </source>
</evidence>
<dbReference type="GO" id="GO:0005634">
    <property type="term" value="C:nucleus"/>
    <property type="evidence" value="ECO:0007669"/>
    <property type="project" value="UniProtKB-SubCell"/>
</dbReference>
<evidence type="ECO:0000259" key="6">
    <source>
        <dbReference type="PROSITE" id="PS50157"/>
    </source>
</evidence>
<dbReference type="STRING" id="307972.A0A2G8JB58"/>
<evidence type="ECO:0000313" key="8">
    <source>
        <dbReference type="Proteomes" id="UP000230750"/>
    </source>
</evidence>
<feature type="compositionally biased region" description="Low complexity" evidence="5">
    <location>
        <begin position="77"/>
        <end position="120"/>
    </location>
</feature>
<comment type="caution">
    <text evidence="7">The sequence shown here is derived from an EMBL/GenBank/DDBJ whole genome shotgun (WGS) entry which is preliminary data.</text>
</comment>
<organism evidence="7 8">
    <name type="scientific">Stichopus japonicus</name>
    <name type="common">Sea cucumber</name>
    <dbReference type="NCBI Taxonomy" id="307972"/>
    <lineage>
        <taxon>Eukaryota</taxon>
        <taxon>Metazoa</taxon>
        <taxon>Echinodermata</taxon>
        <taxon>Eleutherozoa</taxon>
        <taxon>Echinozoa</taxon>
        <taxon>Holothuroidea</taxon>
        <taxon>Aspidochirotacea</taxon>
        <taxon>Aspidochirotida</taxon>
        <taxon>Stichopodidae</taxon>
        <taxon>Apostichopus</taxon>
    </lineage>
</organism>
<feature type="compositionally biased region" description="Basic and acidic residues" evidence="5">
    <location>
        <begin position="145"/>
        <end position="155"/>
    </location>
</feature>
<keyword evidence="4" id="KW-0479">Metal-binding</keyword>
<dbReference type="Pfam" id="PF18115">
    <property type="entry name" value="Tudor_3"/>
    <property type="match status" value="1"/>
</dbReference>
<reference evidence="7 8" key="1">
    <citation type="journal article" date="2017" name="PLoS Biol.">
        <title>The sea cucumber genome provides insights into morphological evolution and visceral regeneration.</title>
        <authorList>
            <person name="Zhang X."/>
            <person name="Sun L."/>
            <person name="Yuan J."/>
            <person name="Sun Y."/>
            <person name="Gao Y."/>
            <person name="Zhang L."/>
            <person name="Li S."/>
            <person name="Dai H."/>
            <person name="Hamel J.F."/>
            <person name="Liu C."/>
            <person name="Yu Y."/>
            <person name="Liu S."/>
            <person name="Lin W."/>
            <person name="Guo K."/>
            <person name="Jin S."/>
            <person name="Xu P."/>
            <person name="Storey K.B."/>
            <person name="Huan P."/>
            <person name="Zhang T."/>
            <person name="Zhou Y."/>
            <person name="Zhang J."/>
            <person name="Lin C."/>
            <person name="Li X."/>
            <person name="Xing L."/>
            <person name="Huo D."/>
            <person name="Sun M."/>
            <person name="Wang L."/>
            <person name="Mercier A."/>
            <person name="Li F."/>
            <person name="Yang H."/>
            <person name="Xiang J."/>
        </authorList>
    </citation>
    <scope>NUCLEOTIDE SEQUENCE [LARGE SCALE GENOMIC DNA]</scope>
    <source>
        <strain evidence="7">Shaxun</strain>
        <tissue evidence="7">Muscle</tissue>
    </source>
</reference>
<feature type="region of interest" description="Disordered" evidence="5">
    <location>
        <begin position="540"/>
        <end position="601"/>
    </location>
</feature>
<proteinExistence type="predicted"/>
<gene>
    <name evidence="7" type="ORF">BSL78_30215</name>
</gene>
<accession>A0A2G8JB58</accession>
<comment type="subcellular location">
    <subcellularLocation>
        <location evidence="1">Nucleus</location>
    </subcellularLocation>
</comment>
<dbReference type="InterPro" id="IPR041297">
    <property type="entry name" value="Crb2_Tudor"/>
</dbReference>
<feature type="non-terminal residue" evidence="7">
    <location>
        <position position="1"/>
    </location>
</feature>
<evidence type="ECO:0000256" key="3">
    <source>
        <dbReference type="ARBA" id="ARBA00023242"/>
    </source>
</evidence>
<dbReference type="InterPro" id="IPR004092">
    <property type="entry name" value="Mbt"/>
</dbReference>
<dbReference type="CDD" id="cd20386">
    <property type="entry name" value="Tudor_PHF20-like"/>
    <property type="match status" value="1"/>
</dbReference>
<dbReference type="SUPFAM" id="SSF63748">
    <property type="entry name" value="Tudor/PWWP/MBT"/>
    <property type="match status" value="1"/>
</dbReference>
<feature type="compositionally biased region" description="Basic and acidic residues" evidence="5">
    <location>
        <begin position="62"/>
        <end position="75"/>
    </location>
</feature>
<dbReference type="PANTHER" id="PTHR15856">
    <property type="entry name" value="PHD FINGER PROTEIN 20-RELATED"/>
    <property type="match status" value="1"/>
</dbReference>
<feature type="region of interest" description="Disordered" evidence="5">
    <location>
        <begin position="382"/>
        <end position="466"/>
    </location>
</feature>
<sequence>WRRHFSFIGGLSVPSTSKKIQSAVSNKEAKVASVSGDSVEDNAKQLPSEQRDGQADVTGKASDGRSQAEQRDRPSESVQQPISLQSSSPVPSSRCSSSSYQTSPCSSFSSSASVTPSSSPLTQPKSSVISAASSRLAKSALRIPPKREKPVLRDRAGRKRNNSLDSEFVTDFGFKRERSKSVGQSSKFKPEKEGPRYRNQKPKFPLAKPTTDRRKPRAKVYRSGIEFVPGFKLEAMDFCQNKWYLAKVVQVDEDEQQVLIHFDKWNSRYDEWVSCDSERLRPLIRQSTRKEILQPHPTGDFKYGEEVLARWSDCRYYPAKVLSVNKNGTYRMLFYDGIEKNVLASQYQSDARRTESTEFLQQFQFAATPPGRGKRRWFAKDTTTQGTPQPVPIEIPPESPSPTGSTKRRLSGSISPLTPPVVPPKKFKVEEKVKSPREVKPTAKQKVETPPPAVEAPTSTPLPQVLNDKDLGLLRDRPRKFLAPKELVIDLDHNKYKCDVKGCDKSFRKESLLEYHTKYYHATKTSTSSAASRVLNRTKRMISGSGKHPSKVSPRKRLSAPADLVSNFQNRMVERGGRRKGSSPPQEWSRGGRDNHHHRAW</sequence>
<feature type="compositionally biased region" description="Low complexity" evidence="5">
    <location>
        <begin position="130"/>
        <end position="142"/>
    </location>
</feature>
<dbReference type="AlphaFoldDB" id="A0A2G8JB58"/>
<protein>
    <recommendedName>
        <fullName evidence="6">C2H2-type domain-containing protein</fullName>
    </recommendedName>
</protein>
<evidence type="ECO:0000256" key="5">
    <source>
        <dbReference type="SAM" id="MobiDB-lite"/>
    </source>
</evidence>
<feature type="domain" description="C2H2-type" evidence="6">
    <location>
        <begin position="496"/>
        <end position="526"/>
    </location>
</feature>
<dbReference type="OrthoDB" id="161570at2759"/>
<dbReference type="SUPFAM" id="SSF54160">
    <property type="entry name" value="Chromo domain-like"/>
    <property type="match status" value="1"/>
</dbReference>
<keyword evidence="8" id="KW-1185">Reference proteome</keyword>
<feature type="region of interest" description="Disordered" evidence="5">
    <location>
        <begin position="180"/>
        <end position="215"/>
    </location>
</feature>
<dbReference type="InterPro" id="IPR002999">
    <property type="entry name" value="Tudor"/>
</dbReference>
<dbReference type="GO" id="GO:0044545">
    <property type="term" value="C:NSL complex"/>
    <property type="evidence" value="ECO:0007669"/>
    <property type="project" value="TreeGrafter"/>
</dbReference>
<dbReference type="InterPro" id="IPR013087">
    <property type="entry name" value="Znf_C2H2_type"/>
</dbReference>
<dbReference type="SMART" id="SM00355">
    <property type="entry name" value="ZnF_C2H2"/>
    <property type="match status" value="1"/>
</dbReference>
<evidence type="ECO:0000256" key="2">
    <source>
        <dbReference type="ARBA" id="ARBA00022737"/>
    </source>
</evidence>
<dbReference type="CDD" id="cd20104">
    <property type="entry name" value="MBT_PHF20L1-like"/>
    <property type="match status" value="1"/>
</dbReference>